<dbReference type="eggNOG" id="COG1629">
    <property type="taxonomic scope" value="Bacteria"/>
</dbReference>
<dbReference type="OrthoDB" id="8727862at2"/>
<keyword evidence="7 8" id="KW-0998">Cell outer membrane</keyword>
<evidence type="ECO:0000256" key="2">
    <source>
        <dbReference type="ARBA" id="ARBA00022448"/>
    </source>
</evidence>
<evidence type="ECO:0000313" key="14">
    <source>
        <dbReference type="Proteomes" id="UP000001036"/>
    </source>
</evidence>
<dbReference type="InterPro" id="IPR012910">
    <property type="entry name" value="Plug_dom"/>
</dbReference>
<dbReference type="InterPro" id="IPR000531">
    <property type="entry name" value="Beta-barrel_TonB"/>
</dbReference>
<dbReference type="KEGG" id="cja:CJA_1069"/>
<name>B3PB97_CELJU</name>
<evidence type="ECO:0000256" key="8">
    <source>
        <dbReference type="PROSITE-ProRule" id="PRU01360"/>
    </source>
</evidence>
<evidence type="ECO:0000256" key="6">
    <source>
        <dbReference type="ARBA" id="ARBA00023136"/>
    </source>
</evidence>
<evidence type="ECO:0000256" key="10">
    <source>
        <dbReference type="SAM" id="SignalP"/>
    </source>
</evidence>
<dbReference type="InterPro" id="IPR036942">
    <property type="entry name" value="Beta-barrel_TonB_sf"/>
</dbReference>
<dbReference type="EMBL" id="CP000934">
    <property type="protein sequence ID" value="ACE83407.1"/>
    <property type="molecule type" value="Genomic_DNA"/>
</dbReference>
<proteinExistence type="inferred from homology"/>
<reference evidence="13 14" key="1">
    <citation type="journal article" date="2008" name="J. Bacteriol.">
        <title>Insights into plant cell wall degradation from the genome sequence of the soil bacterium Cellvibrio japonicus.</title>
        <authorList>
            <person name="Deboy R.T."/>
            <person name="Mongodin E.F."/>
            <person name="Fouts D.E."/>
            <person name="Tailford L.E."/>
            <person name="Khouri H."/>
            <person name="Emerson J.B."/>
            <person name="Mohamoud Y."/>
            <person name="Watkins K."/>
            <person name="Henrissat B."/>
            <person name="Gilbert H.J."/>
            <person name="Nelson K.E."/>
        </authorList>
    </citation>
    <scope>NUCLEOTIDE SEQUENCE [LARGE SCALE GENOMIC DNA]</scope>
    <source>
        <strain evidence="13 14">Ueda107</strain>
    </source>
</reference>
<evidence type="ECO:0000256" key="1">
    <source>
        <dbReference type="ARBA" id="ARBA00004571"/>
    </source>
</evidence>
<evidence type="ECO:0000259" key="11">
    <source>
        <dbReference type="Pfam" id="PF00593"/>
    </source>
</evidence>
<keyword evidence="6 8" id="KW-0472">Membrane</keyword>
<sequence length="1039" mass="112386">MYKAITFKKKLLATAVASVAISGVSSIAYAQSNAVEEVVVTGIKSSLERSVDIKRTSSQIVEAITADDIGKMPDQNVADSLQRVPGVQIDRAGGEGTKVRIRGLGNNLTLLNGEAFVSGMEYYQAGEGRTEFDGSLEGVPSELLGGVEVIKTARASDIEGAVGGIVNLKTRSPLTLKEPVIAGNIKADIGDVSDDAQPSATLVLGNSWDNFGAIFSISAAKKTVQVDEAQNLNRNSFGWHGTDVDLTGSGTVGDDNQWYVVPGMQYETDKQFERERVGTSLALAWAPSDNSEITLDWFHSSLDIDDRSYSMKYTLNTDGGALLQNMPYTIDRNGVITSGSFSTSGENNSYRDITEITTDNLKLGFKVDASEQWSFDGALSYASADLKKDAAFADARYQPYSVRRLVDDAWEGSAPNISSTVGQGDRYISISQGSSGTPNWSLSPNAYAALQDPESFLYKSNWAYGDRSTNDSFALALNATYNIEFGDVKNIKFGIRQSNNEVDFVEGHYQVDLSCSNPYDPSSGTLATDGSVQGVGACIPDGHNLGDVDGDGISDNQLWGPTTRYVDANIDNPLYGSLTSNGSDLGFLLTGINASRWDGTSPGIIPWHTFVDNPTTGAVGKPGYYVRLNDFFPSGGAISSGLFVDPSKMSNPAAWLSSMAAGAPTRWYEDKVQSWNVDRDVTAIYTEANLEGDTVPYTLNVGVRVVRTETTTTGGQTTPDDIYSGTDSWNGPVLVQGTFSVKKTYTDILPSLNFSLDTADNQKVRFAMARVMSQPNAQDLGHGANYNFTRNDARGGYEFVNGTVGNPRLDPFRATQADLSYEVYLDSLSYLSVGTFIKAVDSFPAGISTPTEVADSTNEGSTVGQVNSTINGSGGIVKGFEIAYQMGFDNGLGFAVNYTYSDSKTDLESETNKALPLPGVSENTFNIVGFYEMDRIQARIAYTWRDEYLSPDYTLEQIAGVDAADGTVLKPISQFASFYDAYGQLDLSLSYDVTENFALTAEGINLTSEEQRRYIEYTNFFRSNTAAERRFVLGAKYKF</sequence>
<protein>
    <submittedName>
        <fullName evidence="13">Putative TonB-dependent receptor</fullName>
    </submittedName>
</protein>
<dbReference type="STRING" id="498211.CJA_1069"/>
<feature type="domain" description="TonB-dependent receptor plug" evidence="12">
    <location>
        <begin position="54"/>
        <end position="164"/>
    </location>
</feature>
<keyword evidence="3 8" id="KW-1134">Transmembrane beta strand</keyword>
<keyword evidence="5 9" id="KW-0798">TonB box</keyword>
<dbReference type="InterPro" id="IPR037066">
    <property type="entry name" value="Plug_dom_sf"/>
</dbReference>
<comment type="subcellular location">
    <subcellularLocation>
        <location evidence="1 8">Cell outer membrane</location>
        <topology evidence="1 8">Multi-pass membrane protein</topology>
    </subcellularLocation>
</comment>
<dbReference type="Pfam" id="PF00593">
    <property type="entry name" value="TonB_dep_Rec_b-barrel"/>
    <property type="match status" value="1"/>
</dbReference>
<evidence type="ECO:0000256" key="9">
    <source>
        <dbReference type="RuleBase" id="RU003357"/>
    </source>
</evidence>
<dbReference type="PANTHER" id="PTHR40980:SF3">
    <property type="entry name" value="TONB-DEPENDENT RECEPTOR-LIKE BETA-BARREL DOMAIN-CONTAINING PROTEIN"/>
    <property type="match status" value="1"/>
</dbReference>
<dbReference type="HOGENOM" id="CLU_006935_2_0_6"/>
<dbReference type="AlphaFoldDB" id="B3PB97"/>
<keyword evidence="14" id="KW-1185">Reference proteome</keyword>
<evidence type="ECO:0000259" key="12">
    <source>
        <dbReference type="Pfam" id="PF07715"/>
    </source>
</evidence>
<evidence type="ECO:0000256" key="3">
    <source>
        <dbReference type="ARBA" id="ARBA00022452"/>
    </source>
</evidence>
<keyword evidence="10" id="KW-0732">Signal</keyword>
<dbReference type="InterPro" id="IPR039426">
    <property type="entry name" value="TonB-dep_rcpt-like"/>
</dbReference>
<evidence type="ECO:0000256" key="7">
    <source>
        <dbReference type="ARBA" id="ARBA00023237"/>
    </source>
</evidence>
<evidence type="ECO:0000256" key="4">
    <source>
        <dbReference type="ARBA" id="ARBA00022692"/>
    </source>
</evidence>
<evidence type="ECO:0000313" key="13">
    <source>
        <dbReference type="EMBL" id="ACE83407.1"/>
    </source>
</evidence>
<dbReference type="PANTHER" id="PTHR40980">
    <property type="entry name" value="PLUG DOMAIN-CONTAINING PROTEIN"/>
    <property type="match status" value="1"/>
</dbReference>
<dbReference type="Gene3D" id="2.170.130.10">
    <property type="entry name" value="TonB-dependent receptor, plug domain"/>
    <property type="match status" value="1"/>
</dbReference>
<dbReference type="Proteomes" id="UP000001036">
    <property type="component" value="Chromosome"/>
</dbReference>
<evidence type="ECO:0000256" key="5">
    <source>
        <dbReference type="ARBA" id="ARBA00023077"/>
    </source>
</evidence>
<keyword evidence="4 8" id="KW-0812">Transmembrane</keyword>
<keyword evidence="2 8" id="KW-0813">Transport</keyword>
<gene>
    <name evidence="13" type="ordered locus">CJA_1069</name>
</gene>
<dbReference type="PROSITE" id="PS52016">
    <property type="entry name" value="TONB_DEPENDENT_REC_3"/>
    <property type="match status" value="1"/>
</dbReference>
<dbReference type="SUPFAM" id="SSF56935">
    <property type="entry name" value="Porins"/>
    <property type="match status" value="1"/>
</dbReference>
<dbReference type="GO" id="GO:0009279">
    <property type="term" value="C:cell outer membrane"/>
    <property type="evidence" value="ECO:0007669"/>
    <property type="project" value="UniProtKB-SubCell"/>
</dbReference>
<organism evidence="13 14">
    <name type="scientific">Cellvibrio japonicus (strain Ueda107)</name>
    <name type="common">Pseudomonas fluorescens subsp. cellulosa</name>
    <dbReference type="NCBI Taxonomy" id="498211"/>
    <lineage>
        <taxon>Bacteria</taxon>
        <taxon>Pseudomonadati</taxon>
        <taxon>Pseudomonadota</taxon>
        <taxon>Gammaproteobacteria</taxon>
        <taxon>Cellvibrionales</taxon>
        <taxon>Cellvibrionaceae</taxon>
        <taxon>Cellvibrio</taxon>
    </lineage>
</organism>
<accession>B3PB97</accession>
<dbReference type="Pfam" id="PF07715">
    <property type="entry name" value="Plug"/>
    <property type="match status" value="1"/>
</dbReference>
<feature type="signal peptide" evidence="10">
    <location>
        <begin position="1"/>
        <end position="30"/>
    </location>
</feature>
<dbReference type="Gene3D" id="2.40.170.20">
    <property type="entry name" value="TonB-dependent receptor, beta-barrel domain"/>
    <property type="match status" value="1"/>
</dbReference>
<keyword evidence="13" id="KW-0675">Receptor</keyword>
<dbReference type="eggNOG" id="COG4771">
    <property type="taxonomic scope" value="Bacteria"/>
</dbReference>
<dbReference type="RefSeq" id="WP_012486717.1">
    <property type="nucleotide sequence ID" value="NC_010995.1"/>
</dbReference>
<comment type="similarity">
    <text evidence="8 9">Belongs to the TonB-dependent receptor family.</text>
</comment>
<feature type="domain" description="TonB-dependent receptor-like beta-barrel" evidence="11">
    <location>
        <begin position="435"/>
        <end position="1006"/>
    </location>
</feature>
<feature type="chain" id="PRO_5002796503" evidence="10">
    <location>
        <begin position="31"/>
        <end position="1039"/>
    </location>
</feature>